<dbReference type="Proteomes" id="UP001150904">
    <property type="component" value="Unassembled WGS sequence"/>
</dbReference>
<dbReference type="InterPro" id="IPR022198">
    <property type="entry name" value="DUF3723"/>
</dbReference>
<protein>
    <submittedName>
        <fullName evidence="2">Uncharacterized protein</fullName>
    </submittedName>
</protein>
<accession>A0A9W9JKP2</accession>
<feature type="compositionally biased region" description="Polar residues" evidence="1">
    <location>
        <begin position="693"/>
        <end position="708"/>
    </location>
</feature>
<organism evidence="2 3">
    <name type="scientific">Penicillium cinerascens</name>
    <dbReference type="NCBI Taxonomy" id="70096"/>
    <lineage>
        <taxon>Eukaryota</taxon>
        <taxon>Fungi</taxon>
        <taxon>Dikarya</taxon>
        <taxon>Ascomycota</taxon>
        <taxon>Pezizomycotina</taxon>
        <taxon>Eurotiomycetes</taxon>
        <taxon>Eurotiomycetidae</taxon>
        <taxon>Eurotiales</taxon>
        <taxon>Aspergillaceae</taxon>
        <taxon>Penicillium</taxon>
    </lineage>
</organism>
<dbReference type="AlphaFoldDB" id="A0A9W9JKP2"/>
<sequence>MQRNVFTDEEVQLASERRLKYLGTAKVRLNEIMFNPPLPEDLDPKNLERLREIFRKHRCRRLDIENHVPAIVSREGFEEALHKAHISAEDLSASSANTLPLLRFPAGELKGLHGRHRAQVGSEMLAPVDRWWIVDLYLNDICGNLLSSLIEEYANQKAPSDGEIYRKIRQYEGEQNNPFRQRWFVRLSKNNQERLDQLDNRRNRLLRAGFDKLLQIPGLWLHGLRISMLHRVIGCACTDEVLHYLVEHIFGSWFLFVGGDLMSLKKIGPDTVKCLQLLAPGSSKSDAKKARGAILSGEAFAEFSDQERAAILSRVEAFKPLIPSLYTFFEDFKYLESCSQCVKRLFEPSDKTMWESMSHMFSIAEDSNNGILIQTSEFSYRRQNAEDYDCLNMAYRQIWLYAMRHYPCMPADSKNDDELLAKPNRAKADVCAIYEMADLAKRLGFSSNKIDELTKELPDYQIARAALLQARKPNRFYYAESTLNDLIKKVANCFSAAVLIEETDNAYGSEPLLAVYSLNLKARCGMPQMKAHKQDSKRLFLDALHDPTSEEESPVNIAEGSVEETSDAEQQPTPNAGSLGLPIIVFPEKLDYERNATSDPGKSAEGESECLRADLIRTAQKAQEQINLRSLPSPTPRAHDSASLPGRTQFSMPQYLEGIEKADREQEILDENIARERLQQEFNLPDTHLSDAHASSPSGEQSDSNVLNINSDTLTVDKSTWRDYPITSLDSARLPEILAQSSSQEDQKEQYNSWKASTNAVISDPVGTSALSEVSLDFYSYERGRLKVVDHVKVHPSDTSRVEYIAQRYLMRDFGLYDNNLQGLSADQCYQAATVDGHNAILVLSTEEARALDTAAGKEALTNVLNGSIFEI</sequence>
<evidence type="ECO:0000256" key="1">
    <source>
        <dbReference type="SAM" id="MobiDB-lite"/>
    </source>
</evidence>
<reference evidence="2" key="2">
    <citation type="journal article" date="2023" name="IMA Fungus">
        <title>Comparative genomic study of the Penicillium genus elucidates a diverse pangenome and 15 lateral gene transfer events.</title>
        <authorList>
            <person name="Petersen C."/>
            <person name="Sorensen T."/>
            <person name="Nielsen M.R."/>
            <person name="Sondergaard T.E."/>
            <person name="Sorensen J.L."/>
            <person name="Fitzpatrick D.A."/>
            <person name="Frisvad J.C."/>
            <person name="Nielsen K.L."/>
        </authorList>
    </citation>
    <scope>NUCLEOTIDE SEQUENCE</scope>
    <source>
        <strain evidence="2">IBT 15544</strain>
    </source>
</reference>
<evidence type="ECO:0000313" key="3">
    <source>
        <dbReference type="Proteomes" id="UP001150904"/>
    </source>
</evidence>
<keyword evidence="3" id="KW-1185">Reference proteome</keyword>
<dbReference type="Pfam" id="PF12520">
    <property type="entry name" value="DUF3723"/>
    <property type="match status" value="1"/>
</dbReference>
<name>A0A9W9JKP2_9EURO</name>
<comment type="caution">
    <text evidence="2">The sequence shown here is derived from an EMBL/GenBank/DDBJ whole genome shotgun (WGS) entry which is preliminary data.</text>
</comment>
<dbReference type="GeneID" id="83182235"/>
<proteinExistence type="predicted"/>
<reference evidence="2" key="1">
    <citation type="submission" date="2022-12" db="EMBL/GenBank/DDBJ databases">
        <authorList>
            <person name="Petersen C."/>
        </authorList>
    </citation>
    <scope>NUCLEOTIDE SEQUENCE</scope>
    <source>
        <strain evidence="2">IBT 15544</strain>
    </source>
</reference>
<feature type="region of interest" description="Disordered" evidence="1">
    <location>
        <begin position="546"/>
        <end position="580"/>
    </location>
</feature>
<dbReference type="RefSeq" id="XP_058307183.1">
    <property type="nucleotide sequence ID" value="XM_058454934.1"/>
</dbReference>
<dbReference type="OrthoDB" id="4227485at2759"/>
<dbReference type="EMBL" id="JAPQKR010000014">
    <property type="protein sequence ID" value="KAJ5198755.1"/>
    <property type="molecule type" value="Genomic_DNA"/>
</dbReference>
<feature type="region of interest" description="Disordered" evidence="1">
    <location>
        <begin position="688"/>
        <end position="708"/>
    </location>
</feature>
<gene>
    <name evidence="2" type="ORF">N7498_007872</name>
</gene>
<feature type="region of interest" description="Disordered" evidence="1">
    <location>
        <begin position="627"/>
        <end position="650"/>
    </location>
</feature>
<evidence type="ECO:0000313" key="2">
    <source>
        <dbReference type="EMBL" id="KAJ5198755.1"/>
    </source>
</evidence>